<feature type="active site" description="Glycyl thioester intermediate" evidence="3">
    <location>
        <position position="1100"/>
    </location>
</feature>
<dbReference type="PANTHER" id="PTHR45622">
    <property type="entry name" value="UBIQUITIN-PROTEIN LIGASE E3A-RELATED"/>
    <property type="match status" value="1"/>
</dbReference>
<name>A0ABR1BDH5_POLSC</name>
<keyword evidence="2 3" id="KW-0833">Ubl conjugation pathway</keyword>
<feature type="repeat" description="RCC1" evidence="4">
    <location>
        <begin position="172"/>
        <end position="224"/>
    </location>
</feature>
<dbReference type="PANTHER" id="PTHR45622:SF76">
    <property type="entry name" value="HECT AND RLD DOMAIN CONTAINING E3 UBIQUITIN LIGASE 4, ISOFORM C"/>
    <property type="match status" value="1"/>
</dbReference>
<gene>
    <name evidence="6" type="ORF">RUM44_008878</name>
</gene>
<feature type="domain" description="HECT" evidence="5">
    <location>
        <begin position="816"/>
        <end position="1132"/>
    </location>
</feature>
<dbReference type="InterPro" id="IPR058923">
    <property type="entry name" value="RCC1-like_dom"/>
</dbReference>
<dbReference type="SUPFAM" id="SSF56204">
    <property type="entry name" value="Hect, E3 ligase catalytic domain"/>
    <property type="match status" value="1"/>
</dbReference>
<feature type="repeat" description="RCC1" evidence="4">
    <location>
        <begin position="277"/>
        <end position="328"/>
    </location>
</feature>
<evidence type="ECO:0000256" key="4">
    <source>
        <dbReference type="PROSITE-ProRule" id="PRU00235"/>
    </source>
</evidence>
<dbReference type="EMBL" id="JAWJWF010000002">
    <property type="protein sequence ID" value="KAK6638449.1"/>
    <property type="molecule type" value="Genomic_DNA"/>
</dbReference>
<dbReference type="InterPro" id="IPR035983">
    <property type="entry name" value="Hect_E3_ubiquitin_ligase"/>
</dbReference>
<dbReference type="Proteomes" id="UP001359485">
    <property type="component" value="Unassembled WGS sequence"/>
</dbReference>
<dbReference type="InterPro" id="IPR051709">
    <property type="entry name" value="Ub-ligase/GTPase-reg"/>
</dbReference>
<organism evidence="6 7">
    <name type="scientific">Polyplax serrata</name>
    <name type="common">Common mouse louse</name>
    <dbReference type="NCBI Taxonomy" id="468196"/>
    <lineage>
        <taxon>Eukaryota</taxon>
        <taxon>Metazoa</taxon>
        <taxon>Ecdysozoa</taxon>
        <taxon>Arthropoda</taxon>
        <taxon>Hexapoda</taxon>
        <taxon>Insecta</taxon>
        <taxon>Pterygota</taxon>
        <taxon>Neoptera</taxon>
        <taxon>Paraneoptera</taxon>
        <taxon>Psocodea</taxon>
        <taxon>Troctomorpha</taxon>
        <taxon>Phthiraptera</taxon>
        <taxon>Anoplura</taxon>
        <taxon>Polyplacidae</taxon>
        <taxon>Polyplax</taxon>
    </lineage>
</organism>
<feature type="repeat" description="RCC1" evidence="4">
    <location>
        <begin position="17"/>
        <end position="70"/>
    </location>
</feature>
<dbReference type="InterPro" id="IPR000569">
    <property type="entry name" value="HECT_dom"/>
</dbReference>
<evidence type="ECO:0000256" key="1">
    <source>
        <dbReference type="ARBA" id="ARBA00022737"/>
    </source>
</evidence>
<dbReference type="Gene3D" id="3.30.2410.10">
    <property type="entry name" value="Hect, E3 ligase catalytic domain"/>
    <property type="match status" value="1"/>
</dbReference>
<dbReference type="PROSITE" id="PS00626">
    <property type="entry name" value="RCC1_2"/>
    <property type="match status" value="4"/>
</dbReference>
<dbReference type="PROSITE" id="PS50237">
    <property type="entry name" value="HECT"/>
    <property type="match status" value="1"/>
</dbReference>
<sequence length="1132" mass="127827">MEHSDIESQRLLHFNGHIMYCWGSTVHGELGLGGIEQDQIFSPIEHTFKYASSVVQVACGENHTVMLTRSGEVYSCGNNDHDQLGHNKCRTRPERVEALASYRIVKIACGGSHTLAFNEWGQLFGWGSDSHGQLGFSGGTQPVPKIVKTLAALQIVQVSCGQYHSLALTNNGELFAWGGNTDGQLGLGNCSEYEKQPTVVKALAGVPIAFIACGSNHSFALSKSGAIYGWGKNTYGQLGLNDEINKFYPTQLKTLRSIRVKYIACGEDFSAFLSADGGVFTCGAGMYGQLGHGSNSNEILPRKIMELMGSTVTQVSCGRRHTLALVPSRGRVYAFGLGGAGQLGIRVNINSSTPQVVLGPWVTPSGVSVITEKKKTESVLVTHIFSGGNQSFVSVMPYKANVQPEDYRIFKDKSQILSIKTDKLSQCRKIKPNATVDQELFLYLETVFRSQACINCSFLIRNDEHYCCTTKHHGVDMEKAENAFNEIAKIENQTIQELIWDGLIQHVVPSLSLHPLDVESLRCYLVLPLYHQFENPKNCDKVQSVFGKKVLGLKSDYSKIIGLWWTLMSSDYFERLVRMYKDVVAYHLRSIRPEQESKYFAESMVVALDVLTFLNALNNSVEDLKVPYDSFYLPELRDVIDVRIDYVKWLSDNGPPGSKLFFCNYPFLFDAEAKTSLLQTDQFLQMQNAMSQAPSRLMTQLFAPALGLAEDQFLILHVTRENLVQNTIDQLANYSSTDLKKPLRVSCKKVDPLCFASLIMLVLAVPRVVYEQSTVNTVYFDAEIFVNENQQDLEAFFFGELTPAPAIYIDDSLNAVKFLGEEAEDAGGVRKEFFMLVLREVLDPKYGMFRNYDETRTIWFSEVSFEDELMYFLIGLLCGLAIYNLTIIDLPFPLALYKKLLHEKVSIKDLKGLSPTLAKSLQDLLDYNEPDLTDVFCLTFDITRDIFGEIRSVPLKENGTNILVSQENKKEFVDLYVDFVLNKSVQQHFTAFYNGFHKVCGGKVLGLFHSHELMTLVVGNENYDWEEFERRAEYRNGYTRKDHTIKLFWEVFHELSQEDKKNFLLFLTGSDRIPLQGMKAITIYIQPTTDEKYLPVAHTCFNLLDLPRYKTKERLRYKLCQAIKQNQGFSLV</sequence>
<dbReference type="PROSITE" id="PS50012">
    <property type="entry name" value="RCC1_3"/>
    <property type="match status" value="7"/>
</dbReference>
<dbReference type="PRINTS" id="PR00633">
    <property type="entry name" value="RCCNDNSATION"/>
</dbReference>
<dbReference type="Pfam" id="PF25390">
    <property type="entry name" value="WD40_RLD"/>
    <property type="match status" value="1"/>
</dbReference>
<accession>A0ABR1BDH5</accession>
<feature type="repeat" description="RCC1" evidence="4">
    <location>
        <begin position="330"/>
        <end position="397"/>
    </location>
</feature>
<feature type="repeat" description="RCC1" evidence="4">
    <location>
        <begin position="225"/>
        <end position="276"/>
    </location>
</feature>
<evidence type="ECO:0000259" key="5">
    <source>
        <dbReference type="PROSITE" id="PS50237"/>
    </source>
</evidence>
<dbReference type="CDD" id="cd00078">
    <property type="entry name" value="HECTc"/>
    <property type="match status" value="1"/>
</dbReference>
<evidence type="ECO:0000256" key="3">
    <source>
        <dbReference type="PROSITE-ProRule" id="PRU00104"/>
    </source>
</evidence>
<dbReference type="Gene3D" id="3.90.1750.10">
    <property type="entry name" value="Hect, E3 ligase catalytic domains"/>
    <property type="match status" value="1"/>
</dbReference>
<feature type="repeat" description="RCC1" evidence="4">
    <location>
        <begin position="121"/>
        <end position="171"/>
    </location>
</feature>
<dbReference type="InterPro" id="IPR009091">
    <property type="entry name" value="RCC1/BLIP-II"/>
</dbReference>
<keyword evidence="7" id="KW-1185">Reference proteome</keyword>
<dbReference type="Gene3D" id="2.130.10.30">
    <property type="entry name" value="Regulator of chromosome condensation 1/beta-lactamase-inhibitor protein II"/>
    <property type="match status" value="2"/>
</dbReference>
<evidence type="ECO:0000313" key="6">
    <source>
        <dbReference type="EMBL" id="KAK6638449.1"/>
    </source>
</evidence>
<comment type="caution">
    <text evidence="6">The sequence shown here is derived from an EMBL/GenBank/DDBJ whole genome shotgun (WGS) entry which is preliminary data.</text>
</comment>
<dbReference type="SMART" id="SM00119">
    <property type="entry name" value="HECTc"/>
    <property type="match status" value="1"/>
</dbReference>
<evidence type="ECO:0000313" key="7">
    <source>
        <dbReference type="Proteomes" id="UP001359485"/>
    </source>
</evidence>
<evidence type="ECO:0000256" key="2">
    <source>
        <dbReference type="ARBA" id="ARBA00022786"/>
    </source>
</evidence>
<dbReference type="Pfam" id="PF00632">
    <property type="entry name" value="HECT"/>
    <property type="match status" value="1"/>
</dbReference>
<dbReference type="InterPro" id="IPR000408">
    <property type="entry name" value="Reg_chr_condens"/>
</dbReference>
<dbReference type="Gene3D" id="3.30.2160.10">
    <property type="entry name" value="Hect, E3 ligase catalytic domain"/>
    <property type="match status" value="1"/>
</dbReference>
<dbReference type="SUPFAM" id="SSF50985">
    <property type="entry name" value="RCC1/BLIP-II"/>
    <property type="match status" value="1"/>
</dbReference>
<feature type="repeat" description="RCC1" evidence="4">
    <location>
        <begin position="71"/>
        <end position="120"/>
    </location>
</feature>
<proteinExistence type="predicted"/>
<protein>
    <recommendedName>
        <fullName evidence="5">HECT domain-containing protein</fullName>
    </recommendedName>
</protein>
<keyword evidence="1" id="KW-0677">Repeat</keyword>
<reference evidence="6 7" key="1">
    <citation type="submission" date="2023-09" db="EMBL/GenBank/DDBJ databases">
        <title>Genomes of two closely related lineages of the louse Polyplax serrata with different host specificities.</title>
        <authorList>
            <person name="Martinu J."/>
            <person name="Tarabai H."/>
            <person name="Stefka J."/>
            <person name="Hypsa V."/>
        </authorList>
    </citation>
    <scope>NUCLEOTIDE SEQUENCE [LARGE SCALE GENOMIC DNA]</scope>
    <source>
        <strain evidence="6">98ZLc_SE</strain>
    </source>
</reference>